<dbReference type="CDD" id="cd06170">
    <property type="entry name" value="LuxR_C_like"/>
    <property type="match status" value="1"/>
</dbReference>
<feature type="region of interest" description="Disordered" evidence="6">
    <location>
        <begin position="155"/>
        <end position="179"/>
    </location>
</feature>
<dbReference type="InterPro" id="IPR039420">
    <property type="entry name" value="WalR-like"/>
</dbReference>
<gene>
    <name evidence="9" type="ORF">ACFSW5_01245</name>
</gene>
<comment type="caution">
    <text evidence="9">The sequence shown here is derived from an EMBL/GenBank/DDBJ whole genome shotgun (WGS) entry which is preliminary data.</text>
</comment>
<dbReference type="SUPFAM" id="SSF52172">
    <property type="entry name" value="CheY-like"/>
    <property type="match status" value="1"/>
</dbReference>
<proteinExistence type="predicted"/>
<evidence type="ECO:0000256" key="1">
    <source>
        <dbReference type="ARBA" id="ARBA00022553"/>
    </source>
</evidence>
<dbReference type="SUPFAM" id="SSF46894">
    <property type="entry name" value="C-terminal effector domain of the bipartite response regulators"/>
    <property type="match status" value="1"/>
</dbReference>
<keyword evidence="10" id="KW-1185">Reference proteome</keyword>
<dbReference type="CDD" id="cd17535">
    <property type="entry name" value="REC_NarL-like"/>
    <property type="match status" value="1"/>
</dbReference>
<dbReference type="Proteomes" id="UP001597493">
    <property type="component" value="Unassembled WGS sequence"/>
</dbReference>
<dbReference type="PROSITE" id="PS50043">
    <property type="entry name" value="HTH_LUXR_2"/>
    <property type="match status" value="1"/>
</dbReference>
<dbReference type="Pfam" id="PF00196">
    <property type="entry name" value="GerE"/>
    <property type="match status" value="1"/>
</dbReference>
<evidence type="ECO:0000256" key="2">
    <source>
        <dbReference type="ARBA" id="ARBA00023015"/>
    </source>
</evidence>
<dbReference type="EMBL" id="JBHUMY010000001">
    <property type="protein sequence ID" value="MFD2658884.1"/>
    <property type="molecule type" value="Genomic_DNA"/>
</dbReference>
<dbReference type="PANTHER" id="PTHR43214:SF43">
    <property type="entry name" value="TWO-COMPONENT RESPONSE REGULATOR"/>
    <property type="match status" value="1"/>
</dbReference>
<evidence type="ECO:0000256" key="6">
    <source>
        <dbReference type="SAM" id="MobiDB-lite"/>
    </source>
</evidence>
<dbReference type="PROSITE" id="PS50110">
    <property type="entry name" value="RESPONSE_REGULATORY"/>
    <property type="match status" value="1"/>
</dbReference>
<sequence>MRLSGSRSKQTVKVLIVDDHPHGREGMRDILSMDDAFEIIGEADGGEAAIAQIGERMPDLVLMDIHMPGVGGLEATQRIKLLYPSVIIVMVTVSDDISHLFEAIKRGAQGYLLKNLAPSAWLEYLRAVSIDEAPVSKELAFRLLKEFAAVSAADGAASSSSGNGAPAAKAANDSRTESFVTPLTNREKEILEQVALGRSNRAVAEELGLSEHTVKNHLKNILQKLHLQNRVQLVRYAVENGIAPFGGHQG</sequence>
<evidence type="ECO:0000256" key="5">
    <source>
        <dbReference type="PROSITE-ProRule" id="PRU00169"/>
    </source>
</evidence>
<dbReference type="InterPro" id="IPR016032">
    <property type="entry name" value="Sig_transdc_resp-reg_C-effctor"/>
</dbReference>
<reference evidence="10" key="1">
    <citation type="journal article" date="2019" name="Int. J. Syst. Evol. Microbiol.">
        <title>The Global Catalogue of Microorganisms (GCM) 10K type strain sequencing project: providing services to taxonomists for standard genome sequencing and annotation.</title>
        <authorList>
            <consortium name="The Broad Institute Genomics Platform"/>
            <consortium name="The Broad Institute Genome Sequencing Center for Infectious Disease"/>
            <person name="Wu L."/>
            <person name="Ma J."/>
        </authorList>
    </citation>
    <scope>NUCLEOTIDE SEQUENCE [LARGE SCALE GENOMIC DNA]</scope>
    <source>
        <strain evidence="10">TISTR 1827</strain>
    </source>
</reference>
<dbReference type="SMART" id="SM00448">
    <property type="entry name" value="REC"/>
    <property type="match status" value="1"/>
</dbReference>
<dbReference type="InterPro" id="IPR058245">
    <property type="entry name" value="NreC/VraR/RcsB-like_REC"/>
</dbReference>
<dbReference type="InterPro" id="IPR011006">
    <property type="entry name" value="CheY-like_superfamily"/>
</dbReference>
<evidence type="ECO:0000256" key="3">
    <source>
        <dbReference type="ARBA" id="ARBA00023125"/>
    </source>
</evidence>
<evidence type="ECO:0000259" key="8">
    <source>
        <dbReference type="PROSITE" id="PS50110"/>
    </source>
</evidence>
<dbReference type="Gene3D" id="3.40.50.2300">
    <property type="match status" value="1"/>
</dbReference>
<evidence type="ECO:0000259" key="7">
    <source>
        <dbReference type="PROSITE" id="PS50043"/>
    </source>
</evidence>
<name>A0ABW5QR67_9BACL</name>
<dbReference type="SMART" id="SM00421">
    <property type="entry name" value="HTH_LUXR"/>
    <property type="match status" value="1"/>
</dbReference>
<keyword evidence="2" id="KW-0805">Transcription regulation</keyword>
<dbReference type="InterPro" id="IPR001789">
    <property type="entry name" value="Sig_transdc_resp-reg_receiver"/>
</dbReference>
<keyword evidence="4" id="KW-0804">Transcription</keyword>
<dbReference type="PANTHER" id="PTHR43214">
    <property type="entry name" value="TWO-COMPONENT RESPONSE REGULATOR"/>
    <property type="match status" value="1"/>
</dbReference>
<feature type="domain" description="Response regulatory" evidence="8">
    <location>
        <begin position="13"/>
        <end position="129"/>
    </location>
</feature>
<dbReference type="RefSeq" id="WP_379268851.1">
    <property type="nucleotide sequence ID" value="NZ_JBHUGT010000050.1"/>
</dbReference>
<keyword evidence="3" id="KW-0238">DNA-binding</keyword>
<dbReference type="InterPro" id="IPR000792">
    <property type="entry name" value="Tscrpt_reg_LuxR_C"/>
</dbReference>
<evidence type="ECO:0000313" key="10">
    <source>
        <dbReference type="Proteomes" id="UP001597493"/>
    </source>
</evidence>
<evidence type="ECO:0000256" key="4">
    <source>
        <dbReference type="ARBA" id="ARBA00023163"/>
    </source>
</evidence>
<protein>
    <submittedName>
        <fullName evidence="9">Response regulator</fullName>
    </submittedName>
</protein>
<feature type="modified residue" description="4-aspartylphosphate" evidence="5">
    <location>
        <position position="64"/>
    </location>
</feature>
<keyword evidence="1 5" id="KW-0597">Phosphoprotein</keyword>
<dbReference type="PRINTS" id="PR00038">
    <property type="entry name" value="HTHLUXR"/>
</dbReference>
<evidence type="ECO:0000313" key="9">
    <source>
        <dbReference type="EMBL" id="MFD2658884.1"/>
    </source>
</evidence>
<dbReference type="Pfam" id="PF00072">
    <property type="entry name" value="Response_reg"/>
    <property type="match status" value="1"/>
</dbReference>
<feature type="domain" description="HTH luxR-type" evidence="7">
    <location>
        <begin position="176"/>
        <end position="241"/>
    </location>
</feature>
<accession>A0ABW5QR67</accession>
<dbReference type="PROSITE" id="PS00622">
    <property type="entry name" value="HTH_LUXR_1"/>
    <property type="match status" value="1"/>
</dbReference>
<feature type="compositionally biased region" description="Low complexity" evidence="6">
    <location>
        <begin position="155"/>
        <end position="173"/>
    </location>
</feature>
<organism evidence="9 10">
    <name type="scientific">Paenibacillus thailandensis</name>
    <dbReference type="NCBI Taxonomy" id="393250"/>
    <lineage>
        <taxon>Bacteria</taxon>
        <taxon>Bacillati</taxon>
        <taxon>Bacillota</taxon>
        <taxon>Bacilli</taxon>
        <taxon>Bacillales</taxon>
        <taxon>Paenibacillaceae</taxon>
        <taxon>Paenibacillus</taxon>
    </lineage>
</organism>